<keyword evidence="3" id="KW-1185">Reference proteome</keyword>
<evidence type="ECO:0000313" key="2">
    <source>
        <dbReference type="EMBL" id="KAK1121792.1"/>
    </source>
</evidence>
<reference evidence="2" key="1">
    <citation type="submission" date="2021-10" db="EMBL/GenBank/DDBJ databases">
        <title>Melipona bicolor Genome sequencing and assembly.</title>
        <authorList>
            <person name="Araujo N.S."/>
            <person name="Arias M.C."/>
        </authorList>
    </citation>
    <scope>NUCLEOTIDE SEQUENCE</scope>
    <source>
        <strain evidence="2">USP_2M_L1-L4_2017</strain>
        <tissue evidence="2">Whole body</tissue>
    </source>
</reference>
<proteinExistence type="predicted"/>
<sequence>MACPFSRDLSKAASCGEQAARRDTDRSRIVRLGRGDSGRSRQSSFEVTSLLMREETEDAEDTQTLNLKHLRAAVLILTNPSGNRRDRRDVSRLLRRSSGVDGELVARPQKPFERNKVSRDRSQRNTSCRGRV</sequence>
<feature type="compositionally biased region" description="Basic and acidic residues" evidence="1">
    <location>
        <begin position="83"/>
        <end position="92"/>
    </location>
</feature>
<dbReference type="AlphaFoldDB" id="A0AA40FMX6"/>
<comment type="caution">
    <text evidence="2">The sequence shown here is derived from an EMBL/GenBank/DDBJ whole genome shotgun (WGS) entry which is preliminary data.</text>
</comment>
<name>A0AA40FMX6_9HYME</name>
<accession>A0AA40FMX6</accession>
<evidence type="ECO:0000313" key="3">
    <source>
        <dbReference type="Proteomes" id="UP001177670"/>
    </source>
</evidence>
<protein>
    <submittedName>
        <fullName evidence="2">Uncharacterized protein</fullName>
    </submittedName>
</protein>
<evidence type="ECO:0000256" key="1">
    <source>
        <dbReference type="SAM" id="MobiDB-lite"/>
    </source>
</evidence>
<gene>
    <name evidence="2" type="ORF">K0M31_010103</name>
</gene>
<feature type="region of interest" description="Disordered" evidence="1">
    <location>
        <begin position="80"/>
        <end position="132"/>
    </location>
</feature>
<organism evidence="2 3">
    <name type="scientific">Melipona bicolor</name>
    <dbReference type="NCBI Taxonomy" id="60889"/>
    <lineage>
        <taxon>Eukaryota</taxon>
        <taxon>Metazoa</taxon>
        <taxon>Ecdysozoa</taxon>
        <taxon>Arthropoda</taxon>
        <taxon>Hexapoda</taxon>
        <taxon>Insecta</taxon>
        <taxon>Pterygota</taxon>
        <taxon>Neoptera</taxon>
        <taxon>Endopterygota</taxon>
        <taxon>Hymenoptera</taxon>
        <taxon>Apocrita</taxon>
        <taxon>Aculeata</taxon>
        <taxon>Apoidea</taxon>
        <taxon>Anthophila</taxon>
        <taxon>Apidae</taxon>
        <taxon>Melipona</taxon>
    </lineage>
</organism>
<feature type="compositionally biased region" description="Basic and acidic residues" evidence="1">
    <location>
        <begin position="110"/>
        <end position="123"/>
    </location>
</feature>
<feature type="region of interest" description="Disordered" evidence="1">
    <location>
        <begin position="1"/>
        <end position="60"/>
    </location>
</feature>
<dbReference type="Proteomes" id="UP001177670">
    <property type="component" value="Unassembled WGS sequence"/>
</dbReference>
<dbReference type="EMBL" id="JAHYIQ010000025">
    <property type="protein sequence ID" value="KAK1121792.1"/>
    <property type="molecule type" value="Genomic_DNA"/>
</dbReference>
<feature type="compositionally biased region" description="Basic and acidic residues" evidence="1">
    <location>
        <begin position="19"/>
        <end position="39"/>
    </location>
</feature>